<dbReference type="EMBL" id="PFCH01000001">
    <property type="protein sequence ID" value="PIR73153.1"/>
    <property type="molecule type" value="Genomic_DNA"/>
</dbReference>
<sequence>MSEKNTSLKEEADRLMQIKGNSRGEILRTHAIYIFYRKGEEGVKAVEKKMEELGYPLKFKGIRPLAWYPEALSVLIILCAKEIFKWKDSDIFDMGNSAPKYSFIVKLLMKYFISPRRCFEESPEYWRKHFDFGELEASELSEKEKYLVVRVKGYKFHPIICNFHLGYFLRIAQFLIKDEKIAIEETKCIYKNDAYHEYVISWK</sequence>
<accession>A0A2H0TLX7</accession>
<comment type="caution">
    <text evidence="1">The sequence shown here is derived from an EMBL/GenBank/DDBJ whole genome shotgun (WGS) entry which is preliminary data.</text>
</comment>
<dbReference type="AlphaFoldDB" id="A0A2H0TLX7"/>
<reference evidence="2" key="1">
    <citation type="submission" date="2017-09" db="EMBL/GenBank/DDBJ databases">
        <title>Depth-based differentiation of microbial function through sediment-hosted aquifers and enrichment of novel symbionts in the deep terrestrial subsurface.</title>
        <authorList>
            <person name="Probst A.J."/>
            <person name="Ladd B."/>
            <person name="Jarett J.K."/>
            <person name="Geller-Mcgrath D.E."/>
            <person name="Sieber C.M.K."/>
            <person name="Emerson J.B."/>
            <person name="Anantharaman K."/>
            <person name="Thomas B.C."/>
            <person name="Malmstrom R."/>
            <person name="Stieglmeier M."/>
            <person name="Klingl A."/>
            <person name="Woyke T."/>
            <person name="Ryan C.M."/>
            <person name="Banfield J.F."/>
        </authorList>
    </citation>
    <scope>NUCLEOTIDE SEQUENCE [LARGE SCALE GENOMIC DNA]</scope>
</reference>
<organism evidence="1 2">
    <name type="scientific">Candidatus Nealsonbacteria bacterium CG10_big_fil_rev_8_21_14_0_10_36_23</name>
    <dbReference type="NCBI Taxonomy" id="1974709"/>
    <lineage>
        <taxon>Bacteria</taxon>
        <taxon>Candidatus Nealsoniibacteriota</taxon>
    </lineage>
</organism>
<name>A0A2H0TLX7_9BACT</name>
<proteinExistence type="predicted"/>
<protein>
    <recommendedName>
        <fullName evidence="3">4-vinyl reductase 4VR domain-containing protein</fullName>
    </recommendedName>
</protein>
<dbReference type="Proteomes" id="UP000228508">
    <property type="component" value="Unassembled WGS sequence"/>
</dbReference>
<evidence type="ECO:0000313" key="2">
    <source>
        <dbReference type="Proteomes" id="UP000228508"/>
    </source>
</evidence>
<gene>
    <name evidence="1" type="ORF">COV26_00025</name>
</gene>
<evidence type="ECO:0000313" key="1">
    <source>
        <dbReference type="EMBL" id="PIR73153.1"/>
    </source>
</evidence>
<evidence type="ECO:0008006" key="3">
    <source>
        <dbReference type="Google" id="ProtNLM"/>
    </source>
</evidence>